<dbReference type="InterPro" id="IPR000055">
    <property type="entry name" value="Restrct_endonuc_typeI_TRD"/>
</dbReference>
<evidence type="ECO:0000256" key="2">
    <source>
        <dbReference type="ARBA" id="ARBA00022747"/>
    </source>
</evidence>
<organism evidence="5">
    <name type="scientific">marine sediment metagenome</name>
    <dbReference type="NCBI Taxonomy" id="412755"/>
    <lineage>
        <taxon>unclassified sequences</taxon>
        <taxon>metagenomes</taxon>
        <taxon>ecological metagenomes</taxon>
    </lineage>
</organism>
<keyword evidence="2" id="KW-0680">Restriction system</keyword>
<protein>
    <recommendedName>
        <fullName evidence="4">Type I restriction modification DNA specificity domain-containing protein</fullName>
    </recommendedName>
</protein>
<dbReference type="GO" id="GO:0009307">
    <property type="term" value="P:DNA restriction-modification system"/>
    <property type="evidence" value="ECO:0007669"/>
    <property type="project" value="UniProtKB-KW"/>
</dbReference>
<dbReference type="InterPro" id="IPR052021">
    <property type="entry name" value="Type-I_RS_S_subunit"/>
</dbReference>
<feature type="domain" description="Type I restriction modification DNA specificity" evidence="4">
    <location>
        <begin position="3"/>
        <end position="170"/>
    </location>
</feature>
<accession>A0A0F9KR82</accession>
<reference evidence="5" key="1">
    <citation type="journal article" date="2015" name="Nature">
        <title>Complex archaea that bridge the gap between prokaryotes and eukaryotes.</title>
        <authorList>
            <person name="Spang A."/>
            <person name="Saw J.H."/>
            <person name="Jorgensen S.L."/>
            <person name="Zaremba-Niedzwiedzka K."/>
            <person name="Martijn J."/>
            <person name="Lind A.E."/>
            <person name="van Eijk R."/>
            <person name="Schleper C."/>
            <person name="Guy L."/>
            <person name="Ettema T.J."/>
        </authorList>
    </citation>
    <scope>NUCLEOTIDE SEQUENCE</scope>
</reference>
<evidence type="ECO:0000256" key="1">
    <source>
        <dbReference type="ARBA" id="ARBA00010923"/>
    </source>
</evidence>
<comment type="caution">
    <text evidence="5">The sequence shown here is derived from an EMBL/GenBank/DDBJ whole genome shotgun (WGS) entry which is preliminary data.</text>
</comment>
<dbReference type="Pfam" id="PF01420">
    <property type="entry name" value="Methylase_S"/>
    <property type="match status" value="1"/>
</dbReference>
<gene>
    <name evidence="5" type="ORF">LCGC14_1300340</name>
</gene>
<evidence type="ECO:0000256" key="3">
    <source>
        <dbReference type="ARBA" id="ARBA00023125"/>
    </source>
</evidence>
<dbReference type="PANTHER" id="PTHR30408:SF12">
    <property type="entry name" value="TYPE I RESTRICTION ENZYME MJAVIII SPECIFICITY SUBUNIT"/>
    <property type="match status" value="1"/>
</dbReference>
<dbReference type="Gene3D" id="3.90.220.20">
    <property type="entry name" value="DNA methylase specificity domains"/>
    <property type="match status" value="1"/>
</dbReference>
<proteinExistence type="inferred from homology"/>
<name>A0A0F9KR82_9ZZZZ</name>
<keyword evidence="3" id="KW-0238">DNA-binding</keyword>
<dbReference type="PANTHER" id="PTHR30408">
    <property type="entry name" value="TYPE-1 RESTRICTION ENZYME ECOKI SPECIFICITY PROTEIN"/>
    <property type="match status" value="1"/>
</dbReference>
<evidence type="ECO:0000313" key="5">
    <source>
        <dbReference type="EMBL" id="KKM84318.1"/>
    </source>
</evidence>
<dbReference type="GO" id="GO:0003677">
    <property type="term" value="F:DNA binding"/>
    <property type="evidence" value="ECO:0007669"/>
    <property type="project" value="UniProtKB-KW"/>
</dbReference>
<dbReference type="InterPro" id="IPR044946">
    <property type="entry name" value="Restrct_endonuc_typeI_TRD_sf"/>
</dbReference>
<sequence>MILSDIARISVGHSFRGKLPERKGSTTYAVQLKDVSQAGVNWQSCIETEITGKAAPKFLEPNDILFIARGNNNFAVLVDEVATQQKTVASPHFYLIKVDTKKVEPEFLTWILNQQHSQRYFQRESEGSLAKSIRRNVLEKTVIVLPSIEKQQQIVRLVTTISKEQDTLQKLIDNGNQAMTAIANQLFNEYSKG</sequence>
<dbReference type="SUPFAM" id="SSF116734">
    <property type="entry name" value="DNA methylase specificity domain"/>
    <property type="match status" value="1"/>
</dbReference>
<comment type="similarity">
    <text evidence="1">Belongs to the type-I restriction system S methylase family.</text>
</comment>
<evidence type="ECO:0000259" key="4">
    <source>
        <dbReference type="Pfam" id="PF01420"/>
    </source>
</evidence>
<dbReference type="EMBL" id="LAZR01007585">
    <property type="protein sequence ID" value="KKM84318.1"/>
    <property type="molecule type" value="Genomic_DNA"/>
</dbReference>
<dbReference type="AlphaFoldDB" id="A0A0F9KR82"/>